<keyword evidence="1" id="KW-0472">Membrane</keyword>
<name>A0A7H1MEB1_9NEIS</name>
<keyword evidence="1" id="KW-0812">Transmembrane</keyword>
<dbReference type="KEGG" id="nmus:H7A79_0746"/>
<proteinExistence type="predicted"/>
<keyword evidence="3" id="KW-1185">Reference proteome</keyword>
<dbReference type="AlphaFoldDB" id="A0A7H1MEB1"/>
<sequence length="38" mass="4315">MGLPFAVGFFAVFMLCICALIAWYGNKIMNEDDEKTVR</sequence>
<feature type="transmembrane region" description="Helical" evidence="1">
    <location>
        <begin position="6"/>
        <end position="25"/>
    </location>
</feature>
<gene>
    <name evidence="2" type="ORF">H7A79_0746</name>
</gene>
<accession>A0A7H1MEB1</accession>
<reference evidence="2" key="1">
    <citation type="submission" date="2024-06" db="EMBL/GenBank/DDBJ databases">
        <title>Complete Genome Sequence of mouse commensal type strain Neisseria musculi.</title>
        <authorList>
            <person name="Thapa E."/>
            <person name="Aluvathingal J."/>
            <person name="Nadendla S."/>
            <person name="Mehta A."/>
            <person name="Tettelin H."/>
            <person name="Weyand N.J."/>
        </authorList>
    </citation>
    <scope>NUCLEOTIDE SEQUENCE</scope>
    <source>
        <strain evidence="2">NW831</strain>
    </source>
</reference>
<evidence type="ECO:0000256" key="1">
    <source>
        <dbReference type="SAM" id="Phobius"/>
    </source>
</evidence>
<keyword evidence="1" id="KW-1133">Transmembrane helix</keyword>
<protein>
    <submittedName>
        <fullName evidence="2">Membrane protein</fullName>
    </submittedName>
</protein>
<dbReference type="EMBL" id="CP060414">
    <property type="protein sequence ID" value="QNT59976.1"/>
    <property type="molecule type" value="Genomic_DNA"/>
</dbReference>
<evidence type="ECO:0000313" key="3">
    <source>
        <dbReference type="Proteomes" id="UP000516412"/>
    </source>
</evidence>
<dbReference type="Proteomes" id="UP000516412">
    <property type="component" value="Chromosome"/>
</dbReference>
<organism evidence="2 3">
    <name type="scientific">Neisseria musculi</name>
    <dbReference type="NCBI Taxonomy" id="1815583"/>
    <lineage>
        <taxon>Bacteria</taxon>
        <taxon>Pseudomonadati</taxon>
        <taxon>Pseudomonadota</taxon>
        <taxon>Betaproteobacteria</taxon>
        <taxon>Neisseriales</taxon>
        <taxon>Neisseriaceae</taxon>
        <taxon>Neisseria</taxon>
    </lineage>
</organism>
<evidence type="ECO:0000313" key="2">
    <source>
        <dbReference type="EMBL" id="QNT59976.1"/>
    </source>
</evidence>